<feature type="transmembrane region" description="Helical" evidence="7">
    <location>
        <begin position="118"/>
        <end position="138"/>
    </location>
</feature>
<dbReference type="SMART" id="SM00382">
    <property type="entry name" value="AAA"/>
    <property type="match status" value="1"/>
</dbReference>
<dbReference type="PANTHER" id="PTHR43394">
    <property type="entry name" value="ATP-DEPENDENT PERMEASE MDL1, MITOCHONDRIAL"/>
    <property type="match status" value="1"/>
</dbReference>
<dbReference type="GO" id="GO:0016887">
    <property type="term" value="F:ATP hydrolysis activity"/>
    <property type="evidence" value="ECO:0007669"/>
    <property type="project" value="InterPro"/>
</dbReference>
<dbReference type="Gene3D" id="3.40.50.300">
    <property type="entry name" value="P-loop containing nucleotide triphosphate hydrolases"/>
    <property type="match status" value="1"/>
</dbReference>
<evidence type="ECO:0000313" key="10">
    <source>
        <dbReference type="EMBL" id="RSM86956.1"/>
    </source>
</evidence>
<feature type="transmembrane region" description="Helical" evidence="7">
    <location>
        <begin position="250"/>
        <end position="272"/>
    </location>
</feature>
<dbReference type="InterPro" id="IPR003439">
    <property type="entry name" value="ABC_transporter-like_ATP-bd"/>
</dbReference>
<feature type="transmembrane region" description="Helical" evidence="7">
    <location>
        <begin position="223"/>
        <end position="244"/>
    </location>
</feature>
<keyword evidence="5 7" id="KW-1133">Transmembrane helix</keyword>
<accession>A0A428ZFW5</accession>
<dbReference type="Pfam" id="PF00005">
    <property type="entry name" value="ABC_tran"/>
    <property type="match status" value="1"/>
</dbReference>
<evidence type="ECO:0000259" key="9">
    <source>
        <dbReference type="PROSITE" id="PS50929"/>
    </source>
</evidence>
<dbReference type="OrthoDB" id="9806127at2"/>
<feature type="domain" description="ABC transmembrane type-1" evidence="9">
    <location>
        <begin position="10"/>
        <end position="244"/>
    </location>
</feature>
<reference evidence="10 11" key="1">
    <citation type="submission" date="2018-05" db="EMBL/GenBank/DDBJ databases">
        <title>Evolution of GPA BGCs.</title>
        <authorList>
            <person name="Waglechner N."/>
            <person name="Wright G.D."/>
        </authorList>
    </citation>
    <scope>NUCLEOTIDE SEQUENCE [LARGE SCALE GENOMIC DNA]</scope>
    <source>
        <strain evidence="10 11">A82846</strain>
    </source>
</reference>
<evidence type="ECO:0000256" key="5">
    <source>
        <dbReference type="ARBA" id="ARBA00022989"/>
    </source>
</evidence>
<protein>
    <submittedName>
        <fullName evidence="10">Thiol reductant ABC exporter subunit CydC</fullName>
    </submittedName>
</protein>
<dbReference type="PROSITE" id="PS00211">
    <property type="entry name" value="ABC_TRANSPORTER_1"/>
    <property type="match status" value="1"/>
</dbReference>
<feature type="transmembrane region" description="Helical" evidence="7">
    <location>
        <begin position="40"/>
        <end position="58"/>
    </location>
</feature>
<dbReference type="InterPro" id="IPR003593">
    <property type="entry name" value="AAA+_ATPase"/>
</dbReference>
<dbReference type="InterPro" id="IPR039421">
    <property type="entry name" value="Type_1_exporter"/>
</dbReference>
<dbReference type="Proteomes" id="UP000287547">
    <property type="component" value="Unassembled WGS sequence"/>
</dbReference>
<proteinExistence type="predicted"/>
<keyword evidence="4" id="KW-0067">ATP-binding</keyword>
<dbReference type="AlphaFoldDB" id="A0A428ZFW5"/>
<dbReference type="InterPro" id="IPR017871">
    <property type="entry name" value="ABC_transporter-like_CS"/>
</dbReference>
<dbReference type="SUPFAM" id="SSF52540">
    <property type="entry name" value="P-loop containing nucleoside triphosphate hydrolases"/>
    <property type="match status" value="1"/>
</dbReference>
<comment type="caution">
    <text evidence="10">The sequence shown here is derived from an EMBL/GenBank/DDBJ whole genome shotgun (WGS) entry which is preliminary data.</text>
</comment>
<evidence type="ECO:0000256" key="1">
    <source>
        <dbReference type="ARBA" id="ARBA00004651"/>
    </source>
</evidence>
<keyword evidence="3" id="KW-0547">Nucleotide-binding</keyword>
<dbReference type="Pfam" id="PF00664">
    <property type="entry name" value="ABC_membrane"/>
    <property type="match status" value="1"/>
</dbReference>
<name>A0A428ZFW5_KIBAR</name>
<feature type="transmembrane region" description="Helical" evidence="7">
    <location>
        <begin position="12"/>
        <end position="34"/>
    </location>
</feature>
<feature type="transmembrane region" description="Helical" evidence="7">
    <location>
        <begin position="144"/>
        <end position="167"/>
    </location>
</feature>
<evidence type="ECO:0000256" key="4">
    <source>
        <dbReference type="ARBA" id="ARBA00022840"/>
    </source>
</evidence>
<evidence type="ECO:0000256" key="6">
    <source>
        <dbReference type="ARBA" id="ARBA00023136"/>
    </source>
</evidence>
<dbReference type="Gene3D" id="1.20.1560.10">
    <property type="entry name" value="ABC transporter type 1, transmembrane domain"/>
    <property type="match status" value="1"/>
</dbReference>
<dbReference type="InterPro" id="IPR036640">
    <property type="entry name" value="ABC1_TM_sf"/>
</dbReference>
<sequence length="506" mass="53278">MRLPVVRMTFAAFIAVLAELAAIGLTATAAWLIVSAAAHPPLAALTVAIVIVRTLAIARGGLRYAERLAGHSAVLRAMADLRGQVYAALLRRKDIREGDALARVVSDVDSLQDGLLRCIVPAGVAAMVAAIGLTVAAVMSPVALAVLLCALAIIGLVLPFAAAQLAARTARRTVEDRARLADHMLDLIHGSAELEVYGARPAKLQQAEATAASIAAVERRPGAFIGALGVAVQIGAVFALITLLPPGPGTAALALGTLTAMEVFLPLSAAAARRTEVRPAIARVRALFTEPGTPPRPAPEVVLDLRPGKHIAIVGPSGAGKSTLLTQVARNEPVARGAMTDGHVFATTIRENLSFARPDCTQDDLDRVARLVRLDSWLASLPQGWNTTIDTDTISGGQRQRLILARALLADAPIVLLDEPVESLDTTQGDEILADVLAATHDRAVVLVTHRLSQLTGFQDVVVLEGGQVIQRGSHEELVACEGYYQDSWRAEEMISMLANSRHSPA</sequence>
<keyword evidence="6 7" id="KW-0472">Membrane</keyword>
<dbReference type="GO" id="GO:0005886">
    <property type="term" value="C:plasma membrane"/>
    <property type="evidence" value="ECO:0007669"/>
    <property type="project" value="UniProtKB-SubCell"/>
</dbReference>
<dbReference type="GO" id="GO:0015421">
    <property type="term" value="F:ABC-type oligopeptide transporter activity"/>
    <property type="evidence" value="ECO:0007669"/>
    <property type="project" value="TreeGrafter"/>
</dbReference>
<dbReference type="PROSITE" id="PS50893">
    <property type="entry name" value="ABC_TRANSPORTER_2"/>
    <property type="match status" value="1"/>
</dbReference>
<dbReference type="InterPro" id="IPR027417">
    <property type="entry name" value="P-loop_NTPase"/>
</dbReference>
<dbReference type="PANTHER" id="PTHR43394:SF1">
    <property type="entry name" value="ATP-BINDING CASSETTE SUB-FAMILY B MEMBER 10, MITOCHONDRIAL"/>
    <property type="match status" value="1"/>
</dbReference>
<evidence type="ECO:0000256" key="2">
    <source>
        <dbReference type="ARBA" id="ARBA00022692"/>
    </source>
</evidence>
<feature type="domain" description="ABC transporter" evidence="8">
    <location>
        <begin position="282"/>
        <end position="491"/>
    </location>
</feature>
<keyword evidence="2 7" id="KW-0812">Transmembrane</keyword>
<dbReference type="SUPFAM" id="SSF90123">
    <property type="entry name" value="ABC transporter transmembrane region"/>
    <property type="match status" value="1"/>
</dbReference>
<dbReference type="GO" id="GO:0005524">
    <property type="term" value="F:ATP binding"/>
    <property type="evidence" value="ECO:0007669"/>
    <property type="project" value="UniProtKB-KW"/>
</dbReference>
<gene>
    <name evidence="10" type="ORF">DMH04_11955</name>
</gene>
<evidence type="ECO:0000313" key="11">
    <source>
        <dbReference type="Proteomes" id="UP000287547"/>
    </source>
</evidence>
<evidence type="ECO:0000256" key="3">
    <source>
        <dbReference type="ARBA" id="ARBA00022741"/>
    </source>
</evidence>
<dbReference type="EMBL" id="QHKI01000007">
    <property type="protein sequence ID" value="RSM86956.1"/>
    <property type="molecule type" value="Genomic_DNA"/>
</dbReference>
<comment type="subcellular location">
    <subcellularLocation>
        <location evidence="1">Cell membrane</location>
        <topology evidence="1">Multi-pass membrane protein</topology>
    </subcellularLocation>
</comment>
<dbReference type="PROSITE" id="PS50929">
    <property type="entry name" value="ABC_TM1F"/>
    <property type="match status" value="1"/>
</dbReference>
<evidence type="ECO:0000259" key="8">
    <source>
        <dbReference type="PROSITE" id="PS50893"/>
    </source>
</evidence>
<dbReference type="InterPro" id="IPR011527">
    <property type="entry name" value="ABC1_TM_dom"/>
</dbReference>
<evidence type="ECO:0000256" key="7">
    <source>
        <dbReference type="SAM" id="Phobius"/>
    </source>
</evidence>
<organism evidence="10 11">
    <name type="scientific">Kibdelosporangium aridum</name>
    <dbReference type="NCBI Taxonomy" id="2030"/>
    <lineage>
        <taxon>Bacteria</taxon>
        <taxon>Bacillati</taxon>
        <taxon>Actinomycetota</taxon>
        <taxon>Actinomycetes</taxon>
        <taxon>Pseudonocardiales</taxon>
        <taxon>Pseudonocardiaceae</taxon>
        <taxon>Kibdelosporangium</taxon>
    </lineage>
</organism>